<organism evidence="1 2">
    <name type="scientific">Pelagibacterium lentulum</name>
    <dbReference type="NCBI Taxonomy" id="2029865"/>
    <lineage>
        <taxon>Bacteria</taxon>
        <taxon>Pseudomonadati</taxon>
        <taxon>Pseudomonadota</taxon>
        <taxon>Alphaproteobacteria</taxon>
        <taxon>Hyphomicrobiales</taxon>
        <taxon>Devosiaceae</taxon>
        <taxon>Pelagibacterium</taxon>
    </lineage>
</organism>
<evidence type="ECO:0000313" key="1">
    <source>
        <dbReference type="EMBL" id="GGA56050.1"/>
    </source>
</evidence>
<evidence type="ECO:0008006" key="3">
    <source>
        <dbReference type="Google" id="ProtNLM"/>
    </source>
</evidence>
<dbReference type="AlphaFoldDB" id="A0A916RGR7"/>
<dbReference type="RefSeq" id="WP_164734954.1">
    <property type="nucleotide sequence ID" value="NZ_BMKB01000004.1"/>
</dbReference>
<dbReference type="InterPro" id="IPR007922">
    <property type="entry name" value="DciA-like"/>
</dbReference>
<comment type="caution">
    <text evidence="1">The sequence shown here is derived from an EMBL/GenBank/DDBJ whole genome shotgun (WGS) entry which is preliminary data.</text>
</comment>
<accession>A0A916RGR7</accession>
<proteinExistence type="predicted"/>
<protein>
    <recommendedName>
        <fullName evidence="3">DUF721 domain-containing protein</fullName>
    </recommendedName>
</protein>
<dbReference type="EMBL" id="BMKB01000004">
    <property type="protein sequence ID" value="GGA56050.1"/>
    <property type="molecule type" value="Genomic_DNA"/>
</dbReference>
<gene>
    <name evidence="1" type="ORF">GCM10011499_27720</name>
</gene>
<keyword evidence="2" id="KW-1185">Reference proteome</keyword>
<dbReference type="InterPro" id="IPR010593">
    <property type="entry name" value="DUF1159"/>
</dbReference>
<dbReference type="PIRSF" id="PIRSF032064">
    <property type="entry name" value="UCP032064"/>
    <property type="match status" value="1"/>
</dbReference>
<name>A0A916RGR7_9HYPH</name>
<reference evidence="1 2" key="1">
    <citation type="journal article" date="2014" name="Int. J. Syst. Evol. Microbiol.">
        <title>Complete genome sequence of Corynebacterium casei LMG S-19264T (=DSM 44701T), isolated from a smear-ripened cheese.</title>
        <authorList>
            <consortium name="US DOE Joint Genome Institute (JGI-PGF)"/>
            <person name="Walter F."/>
            <person name="Albersmeier A."/>
            <person name="Kalinowski J."/>
            <person name="Ruckert C."/>
        </authorList>
    </citation>
    <scope>NUCLEOTIDE SEQUENCE [LARGE SCALE GENOMIC DNA]</scope>
    <source>
        <strain evidence="1 2">CGMCC 1.15896</strain>
    </source>
</reference>
<evidence type="ECO:0000313" key="2">
    <source>
        <dbReference type="Proteomes" id="UP000596977"/>
    </source>
</evidence>
<dbReference type="Proteomes" id="UP000596977">
    <property type="component" value="Unassembled WGS sequence"/>
</dbReference>
<dbReference type="Pfam" id="PF05258">
    <property type="entry name" value="DciA"/>
    <property type="match status" value="1"/>
</dbReference>
<sequence length="154" mass="16776">MQLGDMIGNALDPALRKRGFASRDLVANWTAIAPDPYNRVSMPDRLVWPRNNKPDADGAILYLRCQAGQALAVSYDGPMIAQAINRYFGYFLVSSVKLSASPMDNPQPEAQRGPAPLAPEKSELLAKSIENIEDAGLRAALERLGQGVLANKRK</sequence>